<reference evidence="1 2" key="1">
    <citation type="submission" date="2018-09" db="EMBL/GenBank/DDBJ databases">
        <title>Altererythrobacter sp.Ery1 and Ery12, the genome sequencing of novel strains in genus Alterythrobacter.</title>
        <authorList>
            <person name="Cheng H."/>
            <person name="Wu Y.-H."/>
            <person name="Fang C."/>
            <person name="Xu X.-W."/>
        </authorList>
    </citation>
    <scope>NUCLEOTIDE SEQUENCE [LARGE SCALE GENOMIC DNA]</scope>
    <source>
        <strain evidence="1 2">Ery12</strain>
    </source>
</reference>
<evidence type="ECO:0000313" key="1">
    <source>
        <dbReference type="EMBL" id="RJX67078.1"/>
    </source>
</evidence>
<sequence length="173" mass="19587">MPFRRVNRPQSPDYDPSLQRHHLLPLQVLSLRPFAEMLERLGYALIGFDDFRRNGLLLPARDSAALRLSLPLHRGPHRQYNTLVMERVGQIEARWSAHRMRSENAADAEAAMRLALLQRALRRRLLNPAGKPFRLNRHDPVGTGFDFTDLDAMAESLWGATQNIAASSATLAS</sequence>
<evidence type="ECO:0000313" key="2">
    <source>
        <dbReference type="Proteomes" id="UP000284322"/>
    </source>
</evidence>
<keyword evidence="2" id="KW-1185">Reference proteome</keyword>
<dbReference type="OrthoDB" id="7432612at2"/>
<protein>
    <submittedName>
        <fullName evidence="1">Uncharacterized protein</fullName>
    </submittedName>
</protein>
<dbReference type="InterPro" id="IPR032871">
    <property type="entry name" value="AHH_dom_containing"/>
</dbReference>
<comment type="caution">
    <text evidence="1">The sequence shown here is derived from an EMBL/GenBank/DDBJ whole genome shotgun (WGS) entry which is preliminary data.</text>
</comment>
<dbReference type="Proteomes" id="UP000284322">
    <property type="component" value="Unassembled WGS sequence"/>
</dbReference>
<name>A0A419R0Q7_9SPHN</name>
<dbReference type="Pfam" id="PF14412">
    <property type="entry name" value="AHH"/>
    <property type="match status" value="1"/>
</dbReference>
<proteinExistence type="predicted"/>
<gene>
    <name evidence="1" type="ORF">D6858_11020</name>
</gene>
<dbReference type="AlphaFoldDB" id="A0A419R0Q7"/>
<dbReference type="EMBL" id="RAHJ01000019">
    <property type="protein sequence ID" value="RJX67078.1"/>
    <property type="molecule type" value="Genomic_DNA"/>
</dbReference>
<organism evidence="1 2">
    <name type="scientific">Tsuneonella suprasediminis</name>
    <dbReference type="NCBI Taxonomy" id="2306996"/>
    <lineage>
        <taxon>Bacteria</taxon>
        <taxon>Pseudomonadati</taxon>
        <taxon>Pseudomonadota</taxon>
        <taxon>Alphaproteobacteria</taxon>
        <taxon>Sphingomonadales</taxon>
        <taxon>Erythrobacteraceae</taxon>
        <taxon>Tsuneonella</taxon>
    </lineage>
</organism>
<accession>A0A419R0Q7</accession>